<protein>
    <submittedName>
        <fullName evidence="2">Tryptophan synthase alpha chain</fullName>
    </submittedName>
</protein>
<dbReference type="STRING" id="1391654.AKJ09_07770"/>
<dbReference type="KEGG" id="llu:AKJ09_07770"/>
<dbReference type="Proteomes" id="UP000064967">
    <property type="component" value="Chromosome"/>
</dbReference>
<dbReference type="EMBL" id="CP012333">
    <property type="protein sequence ID" value="AKV01107.1"/>
    <property type="molecule type" value="Genomic_DNA"/>
</dbReference>
<keyword evidence="3" id="KW-1185">Reference proteome</keyword>
<organism evidence="2 3">
    <name type="scientific">Labilithrix luteola</name>
    <dbReference type="NCBI Taxonomy" id="1391654"/>
    <lineage>
        <taxon>Bacteria</taxon>
        <taxon>Pseudomonadati</taxon>
        <taxon>Myxococcota</taxon>
        <taxon>Polyangia</taxon>
        <taxon>Polyangiales</taxon>
        <taxon>Labilitrichaceae</taxon>
        <taxon>Labilithrix</taxon>
    </lineage>
</organism>
<accession>A0A0K1Q614</accession>
<gene>
    <name evidence="2" type="ORF">AKJ09_07770</name>
</gene>
<sequence>MDLASAPETPAPSFTDPDGASTTDGGGGSHTLQCMATECYEPWGTCASTETSTYKCGTDLSNDKANCGTCGNACLDYVPINMTGSCVSGTCQLQCYKHYSQATKSFQDWSDCNGRIEDGCEADRFNDLKNCGQCGNECAPGNPCIGGKCGCPQGLALCNGKCVDSGWDDNNCGGCGIRCEDPQDACSPLQPHSTYGCAFGECGKKKCTVEQGTQYVDCNQDLDSPACGGDGCEAAGLRTRENCGRCGNKCTGAEECVDEGAGYECAVPCERAGKARCGNTCVDLLNDRDNCGTCGLGCRPPGFDDATFNEISSCKKGLCVYECEPGFGDCNGDPSDGCETNVNKNPLNCGSCGNSCNVTAGQPCIEGKCLTVACDGGVPN</sequence>
<name>A0A0K1Q614_9BACT</name>
<evidence type="ECO:0000256" key="1">
    <source>
        <dbReference type="SAM" id="MobiDB-lite"/>
    </source>
</evidence>
<reference evidence="2 3" key="1">
    <citation type="submission" date="2015-08" db="EMBL/GenBank/DDBJ databases">
        <authorList>
            <person name="Babu N.S."/>
            <person name="Beckwith C.J."/>
            <person name="Beseler K.G."/>
            <person name="Brison A."/>
            <person name="Carone J.V."/>
            <person name="Caskin T.P."/>
            <person name="Diamond M."/>
            <person name="Durham M.E."/>
            <person name="Foxe J.M."/>
            <person name="Go M."/>
            <person name="Henderson B.A."/>
            <person name="Jones I.B."/>
            <person name="McGettigan J.A."/>
            <person name="Micheletti S.J."/>
            <person name="Nasrallah M.E."/>
            <person name="Ortiz D."/>
            <person name="Piller C.R."/>
            <person name="Privatt S.R."/>
            <person name="Schneider S.L."/>
            <person name="Sharp S."/>
            <person name="Smith T.C."/>
            <person name="Stanton J.D."/>
            <person name="Ullery H.E."/>
            <person name="Wilson R.J."/>
            <person name="Serrano M.G."/>
            <person name="Buck G."/>
            <person name="Lee V."/>
            <person name="Wang Y."/>
            <person name="Carvalho R."/>
            <person name="Voegtly L."/>
            <person name="Shi R."/>
            <person name="Duckworth R."/>
            <person name="Johnson A."/>
            <person name="Loviza R."/>
            <person name="Walstead R."/>
            <person name="Shah Z."/>
            <person name="Kiflezghi M."/>
            <person name="Wade K."/>
            <person name="Ball S.L."/>
            <person name="Bradley K.W."/>
            <person name="Asai D.J."/>
            <person name="Bowman C.A."/>
            <person name="Russell D.A."/>
            <person name="Pope W.H."/>
            <person name="Jacobs-Sera D."/>
            <person name="Hendrix R.W."/>
            <person name="Hatfull G.F."/>
        </authorList>
    </citation>
    <scope>NUCLEOTIDE SEQUENCE [LARGE SCALE GENOMIC DNA]</scope>
    <source>
        <strain evidence="2 3">DSM 27648</strain>
    </source>
</reference>
<proteinExistence type="predicted"/>
<evidence type="ECO:0000313" key="2">
    <source>
        <dbReference type="EMBL" id="AKV01107.1"/>
    </source>
</evidence>
<evidence type="ECO:0000313" key="3">
    <source>
        <dbReference type="Proteomes" id="UP000064967"/>
    </source>
</evidence>
<dbReference type="AlphaFoldDB" id="A0A0K1Q614"/>
<feature type="region of interest" description="Disordered" evidence="1">
    <location>
        <begin position="1"/>
        <end position="27"/>
    </location>
</feature>